<organism evidence="2 3">
    <name type="scientific">Crucibulum laeve</name>
    <dbReference type="NCBI Taxonomy" id="68775"/>
    <lineage>
        <taxon>Eukaryota</taxon>
        <taxon>Fungi</taxon>
        <taxon>Dikarya</taxon>
        <taxon>Basidiomycota</taxon>
        <taxon>Agaricomycotina</taxon>
        <taxon>Agaricomycetes</taxon>
        <taxon>Agaricomycetidae</taxon>
        <taxon>Agaricales</taxon>
        <taxon>Agaricineae</taxon>
        <taxon>Nidulariaceae</taxon>
        <taxon>Crucibulum</taxon>
    </lineage>
</organism>
<keyword evidence="1" id="KW-1133">Transmembrane helix</keyword>
<evidence type="ECO:0000313" key="2">
    <source>
        <dbReference type="EMBL" id="TFK31210.1"/>
    </source>
</evidence>
<reference evidence="2 3" key="1">
    <citation type="journal article" date="2019" name="Nat. Ecol. Evol.">
        <title>Megaphylogeny resolves global patterns of mushroom evolution.</title>
        <authorList>
            <person name="Varga T."/>
            <person name="Krizsan K."/>
            <person name="Foldi C."/>
            <person name="Dima B."/>
            <person name="Sanchez-Garcia M."/>
            <person name="Sanchez-Ramirez S."/>
            <person name="Szollosi G.J."/>
            <person name="Szarkandi J.G."/>
            <person name="Papp V."/>
            <person name="Albert L."/>
            <person name="Andreopoulos W."/>
            <person name="Angelini C."/>
            <person name="Antonin V."/>
            <person name="Barry K.W."/>
            <person name="Bougher N.L."/>
            <person name="Buchanan P."/>
            <person name="Buyck B."/>
            <person name="Bense V."/>
            <person name="Catcheside P."/>
            <person name="Chovatia M."/>
            <person name="Cooper J."/>
            <person name="Damon W."/>
            <person name="Desjardin D."/>
            <person name="Finy P."/>
            <person name="Geml J."/>
            <person name="Haridas S."/>
            <person name="Hughes K."/>
            <person name="Justo A."/>
            <person name="Karasinski D."/>
            <person name="Kautmanova I."/>
            <person name="Kiss B."/>
            <person name="Kocsube S."/>
            <person name="Kotiranta H."/>
            <person name="LaButti K.M."/>
            <person name="Lechner B.E."/>
            <person name="Liimatainen K."/>
            <person name="Lipzen A."/>
            <person name="Lukacs Z."/>
            <person name="Mihaltcheva S."/>
            <person name="Morgado L.N."/>
            <person name="Niskanen T."/>
            <person name="Noordeloos M.E."/>
            <person name="Ohm R.A."/>
            <person name="Ortiz-Santana B."/>
            <person name="Ovrebo C."/>
            <person name="Racz N."/>
            <person name="Riley R."/>
            <person name="Savchenko A."/>
            <person name="Shiryaev A."/>
            <person name="Soop K."/>
            <person name="Spirin V."/>
            <person name="Szebenyi C."/>
            <person name="Tomsovsky M."/>
            <person name="Tulloss R.E."/>
            <person name="Uehling J."/>
            <person name="Grigoriev I.V."/>
            <person name="Vagvolgyi C."/>
            <person name="Papp T."/>
            <person name="Martin F.M."/>
            <person name="Miettinen O."/>
            <person name="Hibbett D.S."/>
            <person name="Nagy L.G."/>
        </authorList>
    </citation>
    <scope>NUCLEOTIDE SEQUENCE [LARGE SCALE GENOMIC DNA]</scope>
    <source>
        <strain evidence="2 3">CBS 166.37</strain>
    </source>
</reference>
<dbReference type="AlphaFoldDB" id="A0A5C3LEN4"/>
<keyword evidence="3" id="KW-1185">Reference proteome</keyword>
<dbReference type="EMBL" id="ML213827">
    <property type="protein sequence ID" value="TFK31210.1"/>
    <property type="molecule type" value="Genomic_DNA"/>
</dbReference>
<accession>A0A5C3LEN4</accession>
<protein>
    <submittedName>
        <fullName evidence="2">Uncharacterized protein</fullName>
    </submittedName>
</protein>
<feature type="transmembrane region" description="Helical" evidence="1">
    <location>
        <begin position="38"/>
        <end position="59"/>
    </location>
</feature>
<proteinExistence type="predicted"/>
<keyword evidence="1" id="KW-0472">Membrane</keyword>
<evidence type="ECO:0000256" key="1">
    <source>
        <dbReference type="SAM" id="Phobius"/>
    </source>
</evidence>
<name>A0A5C3LEN4_9AGAR</name>
<gene>
    <name evidence="2" type="ORF">BDQ12DRAFT_241141</name>
</gene>
<evidence type="ECO:0000313" key="3">
    <source>
        <dbReference type="Proteomes" id="UP000308652"/>
    </source>
</evidence>
<keyword evidence="1" id="KW-0812">Transmembrane</keyword>
<dbReference type="Proteomes" id="UP000308652">
    <property type="component" value="Unassembled WGS sequence"/>
</dbReference>
<feature type="transmembrane region" description="Helical" evidence="1">
    <location>
        <begin position="79"/>
        <end position="100"/>
    </location>
</feature>
<sequence>MIPSLPVAFLKVQMFCCSANEEKHKDIRYFVAIVRHRVLLVTIVQIINMNTAISVLHAIQKLHHGHCLFQPTPNHGWHSYIRSFTPLIFCAAGLISAALVKTRLLGFPA</sequence>